<accession>A0A2M9GZ19</accession>
<dbReference type="InterPro" id="IPR036097">
    <property type="entry name" value="HisK_dim/P_sf"/>
</dbReference>
<comment type="catalytic activity">
    <reaction evidence="1">
        <text>ATP + protein L-histidine = ADP + protein N-phospho-L-histidine.</text>
        <dbReference type="EC" id="2.7.13.3"/>
    </reaction>
</comment>
<evidence type="ECO:0000256" key="12">
    <source>
        <dbReference type="ARBA" id="ARBA00023136"/>
    </source>
</evidence>
<dbReference type="GO" id="GO:0005524">
    <property type="term" value="F:ATP binding"/>
    <property type="evidence" value="ECO:0007669"/>
    <property type="project" value="UniProtKB-KW"/>
</dbReference>
<proteinExistence type="predicted"/>
<keyword evidence="8 13" id="KW-0418">Kinase</keyword>
<keyword evidence="9" id="KW-0067">ATP-binding</keyword>
<gene>
    <name evidence="13" type="primary">sasA_8</name>
    <name evidence="13" type="ORF">LMG3328_02652</name>
</gene>
<dbReference type="PANTHER" id="PTHR45436:SF14">
    <property type="entry name" value="SENSOR PROTEIN QSEC"/>
    <property type="match status" value="1"/>
</dbReference>
<evidence type="ECO:0000256" key="11">
    <source>
        <dbReference type="ARBA" id="ARBA00023012"/>
    </source>
</evidence>
<evidence type="ECO:0000256" key="8">
    <source>
        <dbReference type="ARBA" id="ARBA00022777"/>
    </source>
</evidence>
<dbReference type="Gene3D" id="1.10.287.130">
    <property type="match status" value="1"/>
</dbReference>
<dbReference type="CDD" id="cd00082">
    <property type="entry name" value="HisKA"/>
    <property type="match status" value="1"/>
</dbReference>
<protein>
    <recommendedName>
        <fullName evidence="3">histidine kinase</fullName>
        <ecNumber evidence="3">2.7.13.3</ecNumber>
    </recommendedName>
</protein>
<dbReference type="AlphaFoldDB" id="A0A2M9GZ19"/>
<dbReference type="SMART" id="SM00387">
    <property type="entry name" value="HATPase_c"/>
    <property type="match status" value="1"/>
</dbReference>
<dbReference type="RefSeq" id="WP_068981474.1">
    <property type="nucleotide sequence ID" value="NZ_CADILE010000007.1"/>
</dbReference>
<sequence length="292" mass="31099">MMPGGRALLLLGLTWLAGAVCGWLAGRVSPRLGGARRPVSRALAQRSRHTEEMLRRERHFSDHAAHEMRSPVTAIKAHLQVLQRLPAAQDVASRQAIAHALQGTERLERLIEQLLMLARVEGEEASDPPACDAGAVLERVAARKPARVRWRLPHDLPRASLPDALLDCAVRNLVDNALKYSPADQPVEVDVAIVTDWLVVAVRDHGPGLTLAQCAQAAEPFWRGQRQVEGAGLGLSIVATIAARHGGMLALEPAAGGGLSARLSLPLADGPAIPRNASSRDPGTARAGPTPV</sequence>
<evidence type="ECO:0000256" key="10">
    <source>
        <dbReference type="ARBA" id="ARBA00022989"/>
    </source>
</evidence>
<dbReference type="InterPro" id="IPR003661">
    <property type="entry name" value="HisK_dim/P_dom"/>
</dbReference>
<evidence type="ECO:0000256" key="3">
    <source>
        <dbReference type="ARBA" id="ARBA00012438"/>
    </source>
</evidence>
<dbReference type="InterPro" id="IPR003594">
    <property type="entry name" value="HATPase_dom"/>
</dbReference>
<evidence type="ECO:0000313" key="13">
    <source>
        <dbReference type="EMBL" id="CAB3868400.1"/>
    </source>
</evidence>
<evidence type="ECO:0000256" key="4">
    <source>
        <dbReference type="ARBA" id="ARBA00022553"/>
    </source>
</evidence>
<evidence type="ECO:0000256" key="5">
    <source>
        <dbReference type="ARBA" id="ARBA00022679"/>
    </source>
</evidence>
<dbReference type="EMBL" id="CADILE010000007">
    <property type="protein sequence ID" value="CAB3868400.1"/>
    <property type="molecule type" value="Genomic_DNA"/>
</dbReference>
<evidence type="ECO:0000256" key="7">
    <source>
        <dbReference type="ARBA" id="ARBA00022741"/>
    </source>
</evidence>
<organism evidence="13 14">
    <name type="scientific">Achromobacter ruhlandii</name>
    <dbReference type="NCBI Taxonomy" id="72557"/>
    <lineage>
        <taxon>Bacteria</taxon>
        <taxon>Pseudomonadati</taxon>
        <taxon>Pseudomonadota</taxon>
        <taxon>Betaproteobacteria</taxon>
        <taxon>Burkholderiales</taxon>
        <taxon>Alcaligenaceae</taxon>
        <taxon>Achromobacter</taxon>
    </lineage>
</organism>
<dbReference type="InterPro" id="IPR005467">
    <property type="entry name" value="His_kinase_dom"/>
</dbReference>
<keyword evidence="6" id="KW-0812">Transmembrane</keyword>
<dbReference type="SUPFAM" id="SSF47384">
    <property type="entry name" value="Homodimeric domain of signal transducing histidine kinase"/>
    <property type="match status" value="1"/>
</dbReference>
<dbReference type="SMART" id="SM00388">
    <property type="entry name" value="HisKA"/>
    <property type="match status" value="1"/>
</dbReference>
<keyword evidence="5 13" id="KW-0808">Transferase</keyword>
<keyword evidence="10" id="KW-1133">Transmembrane helix</keyword>
<dbReference type="InterPro" id="IPR004358">
    <property type="entry name" value="Sig_transdc_His_kin-like_C"/>
</dbReference>
<dbReference type="InterPro" id="IPR036890">
    <property type="entry name" value="HATPase_C_sf"/>
</dbReference>
<dbReference type="PRINTS" id="PR00344">
    <property type="entry name" value="BCTRLSENSOR"/>
</dbReference>
<dbReference type="SUPFAM" id="SSF55874">
    <property type="entry name" value="ATPase domain of HSP90 chaperone/DNA topoisomerase II/histidine kinase"/>
    <property type="match status" value="1"/>
</dbReference>
<evidence type="ECO:0000256" key="9">
    <source>
        <dbReference type="ARBA" id="ARBA00022840"/>
    </source>
</evidence>
<dbReference type="PROSITE" id="PS50109">
    <property type="entry name" value="HIS_KIN"/>
    <property type="match status" value="1"/>
</dbReference>
<dbReference type="Pfam" id="PF02518">
    <property type="entry name" value="HATPase_c"/>
    <property type="match status" value="1"/>
</dbReference>
<keyword evidence="7" id="KW-0547">Nucleotide-binding</keyword>
<evidence type="ECO:0000313" key="14">
    <source>
        <dbReference type="Proteomes" id="UP000494122"/>
    </source>
</evidence>
<dbReference type="InterPro" id="IPR050428">
    <property type="entry name" value="TCS_sensor_his_kinase"/>
</dbReference>
<dbReference type="CDD" id="cd00075">
    <property type="entry name" value="HATPase"/>
    <property type="match status" value="1"/>
</dbReference>
<name>A0A2M9GZ19_9BURK</name>
<dbReference type="PANTHER" id="PTHR45436">
    <property type="entry name" value="SENSOR HISTIDINE KINASE YKOH"/>
    <property type="match status" value="1"/>
</dbReference>
<reference evidence="13 14" key="1">
    <citation type="submission" date="2020-04" db="EMBL/GenBank/DDBJ databases">
        <authorList>
            <person name="De Canck E."/>
        </authorList>
    </citation>
    <scope>NUCLEOTIDE SEQUENCE [LARGE SCALE GENOMIC DNA]</scope>
    <source>
        <strain evidence="13 14">LMG 3328</strain>
    </source>
</reference>
<evidence type="ECO:0000256" key="6">
    <source>
        <dbReference type="ARBA" id="ARBA00022692"/>
    </source>
</evidence>
<dbReference type="EC" id="2.7.13.3" evidence="3"/>
<keyword evidence="4" id="KW-0597">Phosphoprotein</keyword>
<comment type="subcellular location">
    <subcellularLocation>
        <location evidence="2">Membrane</location>
        <topology evidence="2">Multi-pass membrane protein</topology>
    </subcellularLocation>
</comment>
<dbReference type="Pfam" id="PF00512">
    <property type="entry name" value="HisKA"/>
    <property type="match status" value="1"/>
</dbReference>
<dbReference type="Gene3D" id="3.30.565.10">
    <property type="entry name" value="Histidine kinase-like ATPase, C-terminal domain"/>
    <property type="match status" value="1"/>
</dbReference>
<dbReference type="GO" id="GO:0005886">
    <property type="term" value="C:plasma membrane"/>
    <property type="evidence" value="ECO:0007669"/>
    <property type="project" value="TreeGrafter"/>
</dbReference>
<dbReference type="GO" id="GO:0000155">
    <property type="term" value="F:phosphorelay sensor kinase activity"/>
    <property type="evidence" value="ECO:0007669"/>
    <property type="project" value="InterPro"/>
</dbReference>
<evidence type="ECO:0000256" key="1">
    <source>
        <dbReference type="ARBA" id="ARBA00000085"/>
    </source>
</evidence>
<evidence type="ECO:0000256" key="2">
    <source>
        <dbReference type="ARBA" id="ARBA00004141"/>
    </source>
</evidence>
<keyword evidence="12" id="KW-0472">Membrane</keyword>
<keyword evidence="11" id="KW-0902">Two-component regulatory system</keyword>
<dbReference type="Proteomes" id="UP000494122">
    <property type="component" value="Unassembled WGS sequence"/>
</dbReference>